<sequence>MSAKSSAPAKTCSPAQVFAIVAVEVFPAQPDLFIVNTAVVFD</sequence>
<proteinExistence type="predicted"/>
<accession>A0ABT4TJJ6</accession>
<evidence type="ECO:0008006" key="3">
    <source>
        <dbReference type="Google" id="ProtNLM"/>
    </source>
</evidence>
<comment type="caution">
    <text evidence="1">The sequence shown here is derived from an EMBL/GenBank/DDBJ whole genome shotgun (WGS) entry which is preliminary data.</text>
</comment>
<dbReference type="EMBL" id="JAQFWP010000014">
    <property type="protein sequence ID" value="MDA2804847.1"/>
    <property type="molecule type" value="Genomic_DNA"/>
</dbReference>
<dbReference type="RefSeq" id="WP_270677446.1">
    <property type="nucleotide sequence ID" value="NZ_JAQFWP010000014.1"/>
</dbReference>
<name>A0ABT4TJJ6_9ACTN</name>
<evidence type="ECO:0000313" key="2">
    <source>
        <dbReference type="Proteomes" id="UP001165685"/>
    </source>
</evidence>
<evidence type="ECO:0000313" key="1">
    <source>
        <dbReference type="EMBL" id="MDA2804847.1"/>
    </source>
</evidence>
<protein>
    <recommendedName>
        <fullName evidence="3">DUF397 domain-containing protein</fullName>
    </recommendedName>
</protein>
<gene>
    <name evidence="1" type="ORF">O4U47_10010</name>
</gene>
<dbReference type="Proteomes" id="UP001165685">
    <property type="component" value="Unassembled WGS sequence"/>
</dbReference>
<reference evidence="1" key="1">
    <citation type="submission" date="2023-01" db="EMBL/GenBank/DDBJ databases">
        <title>Draft genome sequence of Nocardiopsis sp. LSu2-4 isolated from halophytes.</title>
        <authorList>
            <person name="Duangmal K."/>
            <person name="Chantavorakit T."/>
        </authorList>
    </citation>
    <scope>NUCLEOTIDE SEQUENCE</scope>
    <source>
        <strain evidence="1">LSu2-4</strain>
    </source>
</reference>
<organism evidence="1 2">
    <name type="scientific">Nocardiopsis suaedae</name>
    <dbReference type="NCBI Taxonomy" id="3018444"/>
    <lineage>
        <taxon>Bacteria</taxon>
        <taxon>Bacillati</taxon>
        <taxon>Actinomycetota</taxon>
        <taxon>Actinomycetes</taxon>
        <taxon>Streptosporangiales</taxon>
        <taxon>Nocardiopsidaceae</taxon>
        <taxon>Nocardiopsis</taxon>
    </lineage>
</organism>
<keyword evidence="2" id="KW-1185">Reference proteome</keyword>